<dbReference type="GO" id="GO:0005267">
    <property type="term" value="F:potassium channel activity"/>
    <property type="evidence" value="ECO:0007669"/>
    <property type="project" value="UniProtKB-KW"/>
</dbReference>
<feature type="transmembrane region" description="Helical" evidence="13">
    <location>
        <begin position="59"/>
        <end position="81"/>
    </location>
</feature>
<evidence type="ECO:0000256" key="9">
    <source>
        <dbReference type="ARBA" id="ARBA00023065"/>
    </source>
</evidence>
<feature type="transmembrane region" description="Helical" evidence="13">
    <location>
        <begin position="27"/>
        <end position="47"/>
    </location>
</feature>
<evidence type="ECO:0000256" key="12">
    <source>
        <dbReference type="ARBA" id="ARBA00034430"/>
    </source>
</evidence>
<evidence type="ECO:0000256" key="11">
    <source>
        <dbReference type="ARBA" id="ARBA00023303"/>
    </source>
</evidence>
<reference evidence="14 15" key="1">
    <citation type="submission" date="2020-03" db="EMBL/GenBank/DDBJ databases">
        <title>Sphingomonas sp. nov., isolated from fish.</title>
        <authorList>
            <person name="Hyun D.-W."/>
            <person name="Bae J.-W."/>
        </authorList>
    </citation>
    <scope>NUCLEOTIDE SEQUENCE [LARGE SCALE GENOMIC DNA]</scope>
    <source>
        <strain evidence="14 15">HDW15C</strain>
    </source>
</reference>
<evidence type="ECO:0000256" key="1">
    <source>
        <dbReference type="ARBA" id="ARBA00004141"/>
    </source>
</evidence>
<comment type="subcellular location">
    <subcellularLocation>
        <location evidence="1">Membrane</location>
        <topology evidence="1">Multi-pass membrane protein</topology>
    </subcellularLocation>
</comment>
<evidence type="ECO:0000256" key="7">
    <source>
        <dbReference type="ARBA" id="ARBA00022958"/>
    </source>
</evidence>
<keyword evidence="9" id="KW-0406">Ion transport</keyword>
<dbReference type="KEGG" id="ssin:G7078_04470"/>
<sequence length="228" mass="24715">MAGELESLHGNEPLAARIERHDYDRMVMLSDGVFAIAITLLALELPLPHAWDGRLQSLAVAAGPALLGYLFAFLIVGAFWLMHRRIYAQLLRVDRFVSVITLAILGLVGLSPFIARLVTEIGPTKGMVAYVALVSSVTFLQVVLWFYAMNRPGMIHAEVTAAERRSVLFRFGSIALVWGALALWAVLRDETLKGELIAAAAVISLAIRRLSLHLLGKNADSGSAAAAD</sequence>
<organism evidence="14 15">
    <name type="scientific">Sphingomonas sinipercae</name>
    <dbReference type="NCBI Taxonomy" id="2714944"/>
    <lineage>
        <taxon>Bacteria</taxon>
        <taxon>Pseudomonadati</taxon>
        <taxon>Pseudomonadota</taxon>
        <taxon>Alphaproteobacteria</taxon>
        <taxon>Sphingomonadales</taxon>
        <taxon>Sphingomonadaceae</taxon>
        <taxon>Sphingomonas</taxon>
    </lineage>
</organism>
<keyword evidence="11" id="KW-0407">Ion channel</keyword>
<keyword evidence="4" id="KW-0633">Potassium transport</keyword>
<feature type="transmembrane region" description="Helical" evidence="13">
    <location>
        <begin position="167"/>
        <end position="186"/>
    </location>
</feature>
<dbReference type="RefSeq" id="WP_166093411.1">
    <property type="nucleotide sequence ID" value="NZ_CP049871.1"/>
</dbReference>
<dbReference type="PANTHER" id="PTHR31462:SF5">
    <property type="entry name" value="ENDOSOMAL_LYSOSOMAL PROTON CHANNEL TMEM175"/>
    <property type="match status" value="1"/>
</dbReference>
<evidence type="ECO:0000256" key="5">
    <source>
        <dbReference type="ARBA" id="ARBA00022692"/>
    </source>
</evidence>
<comment type="similarity">
    <text evidence="2">Belongs to the TMEM175 family.</text>
</comment>
<evidence type="ECO:0000256" key="3">
    <source>
        <dbReference type="ARBA" id="ARBA00022448"/>
    </source>
</evidence>
<evidence type="ECO:0000313" key="14">
    <source>
        <dbReference type="EMBL" id="QIL02113.1"/>
    </source>
</evidence>
<evidence type="ECO:0000256" key="2">
    <source>
        <dbReference type="ARBA" id="ARBA00006920"/>
    </source>
</evidence>
<dbReference type="GO" id="GO:0015252">
    <property type="term" value="F:proton channel activity"/>
    <property type="evidence" value="ECO:0007669"/>
    <property type="project" value="InterPro"/>
</dbReference>
<protein>
    <submittedName>
        <fullName evidence="14">DUF1211 domain-containing protein</fullName>
    </submittedName>
</protein>
<keyword evidence="3" id="KW-0813">Transport</keyword>
<proteinExistence type="inferred from homology"/>
<dbReference type="Pfam" id="PF06736">
    <property type="entry name" value="TMEM175"/>
    <property type="match status" value="1"/>
</dbReference>
<keyword evidence="8 13" id="KW-1133">Transmembrane helix</keyword>
<evidence type="ECO:0000256" key="13">
    <source>
        <dbReference type="SAM" id="Phobius"/>
    </source>
</evidence>
<keyword evidence="5 13" id="KW-0812">Transmembrane</keyword>
<accession>A0A6G7ZMF1</accession>
<dbReference type="PANTHER" id="PTHR31462">
    <property type="entry name" value="ENDOSOMAL/LYSOSOMAL POTASSIUM CHANNEL TMEM175"/>
    <property type="match status" value="1"/>
</dbReference>
<evidence type="ECO:0000256" key="8">
    <source>
        <dbReference type="ARBA" id="ARBA00022989"/>
    </source>
</evidence>
<comment type="catalytic activity">
    <reaction evidence="12">
        <text>K(+)(in) = K(+)(out)</text>
        <dbReference type="Rhea" id="RHEA:29463"/>
        <dbReference type="ChEBI" id="CHEBI:29103"/>
    </reaction>
</comment>
<evidence type="ECO:0000256" key="10">
    <source>
        <dbReference type="ARBA" id="ARBA00023136"/>
    </source>
</evidence>
<dbReference type="Proteomes" id="UP000502502">
    <property type="component" value="Chromosome"/>
</dbReference>
<keyword evidence="6" id="KW-0631">Potassium channel</keyword>
<dbReference type="AlphaFoldDB" id="A0A6G7ZMF1"/>
<dbReference type="GO" id="GO:0016020">
    <property type="term" value="C:membrane"/>
    <property type="evidence" value="ECO:0007669"/>
    <property type="project" value="UniProtKB-SubCell"/>
</dbReference>
<keyword evidence="7" id="KW-0630">Potassium</keyword>
<name>A0A6G7ZMF1_9SPHN</name>
<evidence type="ECO:0000313" key="15">
    <source>
        <dbReference type="Proteomes" id="UP000502502"/>
    </source>
</evidence>
<evidence type="ECO:0000256" key="4">
    <source>
        <dbReference type="ARBA" id="ARBA00022538"/>
    </source>
</evidence>
<gene>
    <name evidence="14" type="ORF">G7078_04470</name>
</gene>
<dbReference type="EMBL" id="CP049871">
    <property type="protein sequence ID" value="QIL02113.1"/>
    <property type="molecule type" value="Genomic_DNA"/>
</dbReference>
<dbReference type="InterPro" id="IPR010617">
    <property type="entry name" value="TMEM175-like"/>
</dbReference>
<evidence type="ECO:0000256" key="6">
    <source>
        <dbReference type="ARBA" id="ARBA00022826"/>
    </source>
</evidence>
<keyword evidence="15" id="KW-1185">Reference proteome</keyword>
<feature type="transmembrane region" description="Helical" evidence="13">
    <location>
        <begin position="127"/>
        <end position="147"/>
    </location>
</feature>
<feature type="transmembrane region" description="Helical" evidence="13">
    <location>
        <begin position="93"/>
        <end position="115"/>
    </location>
</feature>
<keyword evidence="10 13" id="KW-0472">Membrane</keyword>